<organism evidence="3 4">
    <name type="scientific">Deinococcus aquaticus</name>
    <dbReference type="NCBI Taxonomy" id="328692"/>
    <lineage>
        <taxon>Bacteria</taxon>
        <taxon>Thermotogati</taxon>
        <taxon>Deinococcota</taxon>
        <taxon>Deinococci</taxon>
        <taxon>Deinococcales</taxon>
        <taxon>Deinococcaceae</taxon>
        <taxon>Deinococcus</taxon>
    </lineage>
</organism>
<evidence type="ECO:0000313" key="4">
    <source>
        <dbReference type="Proteomes" id="UP001217044"/>
    </source>
</evidence>
<reference evidence="3 4" key="1">
    <citation type="submission" date="2022-12" db="EMBL/GenBank/DDBJ databases">
        <title>Genome Sequence of Deinococcus aquaticus Type Strain PB314.</title>
        <authorList>
            <person name="Albert C."/>
            <person name="Hill J."/>
            <person name="Boren L."/>
            <person name="Scholz-Ng S."/>
            <person name="Fatema N."/>
            <person name="Grosso R."/>
            <person name="Soboslay E."/>
            <person name="Tuohy J."/>
        </authorList>
    </citation>
    <scope>NUCLEOTIDE SEQUENCE [LARGE SCALE GENOMIC DNA]</scope>
    <source>
        <strain evidence="3 4">PB-314</strain>
    </source>
</reference>
<evidence type="ECO:0000256" key="2">
    <source>
        <dbReference type="SAM" id="Phobius"/>
    </source>
</evidence>
<keyword evidence="2" id="KW-1133">Transmembrane helix</keyword>
<feature type="transmembrane region" description="Helical" evidence="2">
    <location>
        <begin position="25"/>
        <end position="53"/>
    </location>
</feature>
<feature type="region of interest" description="Disordered" evidence="1">
    <location>
        <begin position="1"/>
        <end position="20"/>
    </location>
</feature>
<protein>
    <recommendedName>
        <fullName evidence="5">DUF4234 domain-containing protein</fullName>
    </recommendedName>
</protein>
<accession>A0ABY7V4X7</accession>
<name>A0ABY7V4X7_9DEIO</name>
<feature type="transmembrane region" description="Helical" evidence="2">
    <location>
        <begin position="114"/>
        <end position="136"/>
    </location>
</feature>
<evidence type="ECO:0008006" key="5">
    <source>
        <dbReference type="Google" id="ProtNLM"/>
    </source>
</evidence>
<dbReference type="EMBL" id="CP115165">
    <property type="protein sequence ID" value="WDA58991.1"/>
    <property type="molecule type" value="Genomic_DNA"/>
</dbReference>
<sequence length="146" mass="15983">MTVPPDSQPSEARTDKPLPPPPPRLAFITVPLLIALFYNAFSLLTLPFAAPTLNDMLDMLGQGGTPVRLDEAQISLVLWISFALTAALILWLYFTRRAVLEGRAWGRVSTIVIAVLSLLALPFGPILGIIMLIGAFDRQVQAFTIR</sequence>
<evidence type="ECO:0000256" key="1">
    <source>
        <dbReference type="SAM" id="MobiDB-lite"/>
    </source>
</evidence>
<proteinExistence type="predicted"/>
<evidence type="ECO:0000313" key="3">
    <source>
        <dbReference type="EMBL" id="WDA58991.1"/>
    </source>
</evidence>
<dbReference type="Proteomes" id="UP001217044">
    <property type="component" value="Chromosome"/>
</dbReference>
<keyword evidence="2" id="KW-0472">Membrane</keyword>
<dbReference type="RefSeq" id="WP_273989263.1">
    <property type="nucleotide sequence ID" value="NZ_BAABQT010000001.1"/>
</dbReference>
<keyword evidence="4" id="KW-1185">Reference proteome</keyword>
<feature type="transmembrane region" description="Helical" evidence="2">
    <location>
        <begin position="74"/>
        <end position="94"/>
    </location>
</feature>
<keyword evidence="2" id="KW-0812">Transmembrane</keyword>
<gene>
    <name evidence="3" type="ORF">M8445_01885</name>
</gene>